<comment type="catalytic activity">
    <reaction evidence="15 16">
        <text>[HPr protein]-O-phospho-L-serine + phosphate + H(+) = [HPr protein]-L-serine + diphosphate</text>
        <dbReference type="Rhea" id="RHEA:46604"/>
        <dbReference type="Rhea" id="RHEA-COMP:11602"/>
        <dbReference type="Rhea" id="RHEA-COMP:11603"/>
        <dbReference type="ChEBI" id="CHEBI:15378"/>
        <dbReference type="ChEBI" id="CHEBI:29999"/>
        <dbReference type="ChEBI" id="CHEBI:33019"/>
        <dbReference type="ChEBI" id="CHEBI:43474"/>
        <dbReference type="ChEBI" id="CHEBI:83421"/>
    </reaction>
</comment>
<dbReference type="Pfam" id="PF02603">
    <property type="entry name" value="Hpr_kinase_N"/>
    <property type="match status" value="1"/>
</dbReference>
<dbReference type="STRING" id="908337.HMPREF9257_0177"/>
<dbReference type="GO" id="GO:0006109">
    <property type="term" value="P:regulation of carbohydrate metabolic process"/>
    <property type="evidence" value="ECO:0007669"/>
    <property type="project" value="UniProtKB-UniRule"/>
</dbReference>
<proteinExistence type="inferred from homology"/>
<evidence type="ECO:0000256" key="10">
    <source>
        <dbReference type="ARBA" id="ARBA00022840"/>
    </source>
</evidence>
<evidence type="ECO:0000256" key="16">
    <source>
        <dbReference type="HAMAP-Rule" id="MF_01249"/>
    </source>
</evidence>
<evidence type="ECO:0000256" key="12">
    <source>
        <dbReference type="ARBA" id="ARBA00023268"/>
    </source>
</evidence>
<dbReference type="SUPFAM" id="SSF53795">
    <property type="entry name" value="PEP carboxykinase-like"/>
    <property type="match status" value="1"/>
</dbReference>
<feature type="region of interest" description="Important for the catalytic mechanism of dephosphorylation" evidence="16">
    <location>
        <begin position="265"/>
        <end position="270"/>
    </location>
</feature>
<evidence type="ECO:0000256" key="15">
    <source>
        <dbReference type="ARBA" id="ARBA00047657"/>
    </source>
</evidence>
<dbReference type="eggNOG" id="COG1493">
    <property type="taxonomic scope" value="Bacteria"/>
</dbReference>
<feature type="domain" description="HPr(Ser) kinase/phosphorylase N-terminal" evidence="17">
    <location>
        <begin position="5"/>
        <end position="128"/>
    </location>
</feature>
<keyword evidence="7 16" id="KW-0479">Metal-binding</keyword>
<evidence type="ECO:0000256" key="1">
    <source>
        <dbReference type="ARBA" id="ARBA00001120"/>
    </source>
</evidence>
<dbReference type="PANTHER" id="PTHR30305:SF1">
    <property type="entry name" value="HPR KINASE_PHOSPHORYLASE"/>
    <property type="match status" value="1"/>
</dbReference>
<keyword evidence="6 16" id="KW-0808">Transferase</keyword>
<evidence type="ECO:0000259" key="18">
    <source>
        <dbReference type="Pfam" id="PF07475"/>
    </source>
</evidence>
<protein>
    <recommendedName>
        <fullName evidence="4 16">HPr kinase/phosphorylase</fullName>
        <shortName evidence="16">HPrK/P</shortName>
        <ecNumber evidence="16">2.7.11.-</ecNumber>
        <ecNumber evidence="16">2.7.4.-</ecNumber>
    </recommendedName>
    <alternativeName>
        <fullName evidence="14 16">HPr(Ser) kinase/phosphorylase</fullName>
    </alternativeName>
</protein>
<dbReference type="PANTHER" id="PTHR30305">
    <property type="entry name" value="PROTEIN YJDM-RELATED"/>
    <property type="match status" value="1"/>
</dbReference>
<accession>E4KMW4</accession>
<evidence type="ECO:0000256" key="2">
    <source>
        <dbReference type="ARBA" id="ARBA00001946"/>
    </source>
</evidence>
<keyword evidence="10 16" id="KW-0067">ATP-binding</keyword>
<dbReference type="AlphaFoldDB" id="E4KMW4"/>
<evidence type="ECO:0000256" key="11">
    <source>
        <dbReference type="ARBA" id="ARBA00022842"/>
    </source>
</evidence>
<comment type="miscellaneous">
    <text evidence="16">Both phosphorylation and phosphorolysis are carried out by the same active site and suggest a common mechanism for both reactions.</text>
</comment>
<name>E4KMW4_9LACT</name>
<feature type="active site" description="Proton acceptor; for phosphorylation activity. Proton donor; for dephosphorylation activity" evidence="16">
    <location>
        <position position="178"/>
    </location>
</feature>
<reference evidence="19 20" key="1">
    <citation type="submission" date="2010-10" db="EMBL/GenBank/DDBJ databases">
        <authorList>
            <person name="Durkin A.S."/>
            <person name="Madupu R."/>
            <person name="Torralba M."/>
            <person name="Gillis M."/>
            <person name="Methe B."/>
            <person name="Sutton G."/>
            <person name="Nelson K.E."/>
        </authorList>
    </citation>
    <scope>NUCLEOTIDE SEQUENCE [LARGE SCALE GENOMIC DNA]</scope>
    <source>
        <strain evidence="19 20">ACS-139-V-Col8</strain>
    </source>
</reference>
<keyword evidence="8 16" id="KW-0547">Nucleotide-binding</keyword>
<comment type="cofactor">
    <cofactor evidence="2 16">
        <name>Mg(2+)</name>
        <dbReference type="ChEBI" id="CHEBI:18420"/>
    </cofactor>
</comment>
<sequence length="313" mass="35266">MSNTVSVKELTSTLAVDIVYGQEFENIIIKSSEVSRPGLILTGYIDNYPHERVQLIGRTEMGFLNSKTSEERQEIFKNLCTVDTPAIIIARGMEVPQELIPIADKYQIPILSARSKTSRVLANVTNFLETYLAERVSKHGVFLEVYGMGVLLVGASGVGKSETALELVQRGHRLVADDRVELYQIDELTLMGEAPEILQNLLEIRGLGIINVMTLFGVRSVSRKRRLDLIIDLRIDDGTIEYDRLGYDHEYEKIFEVNVPKIKIPVKLGRNLAVIIESAAMNFRASELGFDAKEEFTRRLDALILSNREVEHD</sequence>
<organism evidence="19 20">
    <name type="scientific">Eremococcus coleocola ACS-139-V-Col8</name>
    <dbReference type="NCBI Taxonomy" id="908337"/>
    <lineage>
        <taxon>Bacteria</taxon>
        <taxon>Bacillati</taxon>
        <taxon>Bacillota</taxon>
        <taxon>Bacilli</taxon>
        <taxon>Lactobacillales</taxon>
        <taxon>Aerococcaceae</taxon>
        <taxon>Eremococcus</taxon>
    </lineage>
</organism>
<evidence type="ECO:0000256" key="9">
    <source>
        <dbReference type="ARBA" id="ARBA00022777"/>
    </source>
</evidence>
<dbReference type="HAMAP" id="MF_01249">
    <property type="entry name" value="HPr_kinase"/>
    <property type="match status" value="1"/>
</dbReference>
<dbReference type="InterPro" id="IPR011126">
    <property type="entry name" value="Hpr_kin/Pase_Hpr_N"/>
</dbReference>
<comment type="domain">
    <text evidence="16">The Walker A ATP-binding motif also binds Pi and PPi.</text>
</comment>
<dbReference type="EC" id="2.7.4.-" evidence="16"/>
<keyword evidence="9 16" id="KW-0418">Kinase</keyword>
<dbReference type="OrthoDB" id="9778803at2"/>
<evidence type="ECO:0000256" key="14">
    <source>
        <dbReference type="ARBA" id="ARBA00033012"/>
    </source>
</evidence>
<dbReference type="GO" id="GO:0004712">
    <property type="term" value="F:protein serine/threonine/tyrosine kinase activity"/>
    <property type="evidence" value="ECO:0007669"/>
    <property type="project" value="UniProtKB-UniRule"/>
</dbReference>
<keyword evidence="12 16" id="KW-0511">Multifunctional enzyme</keyword>
<feature type="active site" evidence="16">
    <location>
        <position position="139"/>
    </location>
</feature>
<comment type="similarity">
    <text evidence="3 16">Belongs to the HPrK/P family.</text>
</comment>
<dbReference type="Proteomes" id="UP000005990">
    <property type="component" value="Unassembled WGS sequence"/>
</dbReference>
<dbReference type="CDD" id="cd01918">
    <property type="entry name" value="HprK_C"/>
    <property type="match status" value="1"/>
</dbReference>
<dbReference type="InterPro" id="IPR028979">
    <property type="entry name" value="Ser_kin/Pase_Hpr-like_N_sf"/>
</dbReference>
<evidence type="ECO:0000259" key="17">
    <source>
        <dbReference type="Pfam" id="PF02603"/>
    </source>
</evidence>
<feature type="domain" description="HPr kinase/phosphorylase C-terminal" evidence="18">
    <location>
        <begin position="132"/>
        <end position="299"/>
    </location>
</feature>
<dbReference type="Gene3D" id="3.40.1390.20">
    <property type="entry name" value="HprK N-terminal domain-like"/>
    <property type="match status" value="1"/>
</dbReference>
<feature type="active site" evidence="16">
    <location>
        <position position="160"/>
    </location>
</feature>
<feature type="binding site" evidence="16">
    <location>
        <position position="161"/>
    </location>
    <ligand>
        <name>Mg(2+)</name>
        <dbReference type="ChEBI" id="CHEBI:18420"/>
    </ligand>
</feature>
<evidence type="ECO:0000256" key="5">
    <source>
        <dbReference type="ARBA" id="ARBA00022527"/>
    </source>
</evidence>
<comment type="caution">
    <text evidence="19">The sequence shown here is derived from an EMBL/GenBank/DDBJ whole genome shotgun (WGS) entry which is preliminary data.</text>
</comment>
<evidence type="ECO:0000256" key="3">
    <source>
        <dbReference type="ARBA" id="ARBA00006883"/>
    </source>
</evidence>
<dbReference type="SUPFAM" id="SSF75138">
    <property type="entry name" value="HprK N-terminal domain-like"/>
    <property type="match status" value="1"/>
</dbReference>
<comment type="subunit">
    <text evidence="16">Homohexamer.</text>
</comment>
<dbReference type="EC" id="2.7.11.-" evidence="16"/>
<dbReference type="GO" id="GO:0005524">
    <property type="term" value="F:ATP binding"/>
    <property type="evidence" value="ECO:0007669"/>
    <property type="project" value="UniProtKB-UniRule"/>
</dbReference>
<keyword evidence="11 16" id="KW-0460">Magnesium</keyword>
<dbReference type="InterPro" id="IPR011104">
    <property type="entry name" value="Hpr_kin/Pase_C"/>
</dbReference>
<dbReference type="InterPro" id="IPR027417">
    <property type="entry name" value="P-loop_NTPase"/>
</dbReference>
<feature type="binding site" evidence="16">
    <location>
        <position position="203"/>
    </location>
    <ligand>
        <name>Mg(2+)</name>
        <dbReference type="ChEBI" id="CHEBI:18420"/>
    </ligand>
</feature>
<evidence type="ECO:0000313" key="20">
    <source>
        <dbReference type="Proteomes" id="UP000005990"/>
    </source>
</evidence>
<feature type="region of interest" description="Important for the catalytic mechanism of both phosphorylation and dephosphorylation" evidence="16">
    <location>
        <begin position="202"/>
        <end position="211"/>
    </location>
</feature>
<gene>
    <name evidence="16 19" type="primary">hprK</name>
    <name evidence="19" type="ORF">HMPREF9257_0177</name>
</gene>
<dbReference type="GO" id="GO:0000287">
    <property type="term" value="F:magnesium ion binding"/>
    <property type="evidence" value="ECO:0007669"/>
    <property type="project" value="UniProtKB-UniRule"/>
</dbReference>
<evidence type="ECO:0000256" key="4">
    <source>
        <dbReference type="ARBA" id="ARBA00018922"/>
    </source>
</evidence>
<dbReference type="Gene3D" id="3.40.50.300">
    <property type="entry name" value="P-loop containing nucleotide triphosphate hydrolases"/>
    <property type="match status" value="1"/>
</dbReference>
<feature type="active site" evidence="16">
    <location>
        <position position="244"/>
    </location>
</feature>
<feature type="binding site" evidence="16">
    <location>
        <begin position="154"/>
        <end position="161"/>
    </location>
    <ligand>
        <name>ATP</name>
        <dbReference type="ChEBI" id="CHEBI:30616"/>
    </ligand>
</feature>
<evidence type="ECO:0000256" key="7">
    <source>
        <dbReference type="ARBA" id="ARBA00022723"/>
    </source>
</evidence>
<dbReference type="NCBIfam" id="TIGR00679">
    <property type="entry name" value="hpr-ser"/>
    <property type="match status" value="1"/>
</dbReference>
<dbReference type="FunFam" id="3.40.50.300:FF:000174">
    <property type="entry name" value="HPr kinase/phosphorylase"/>
    <property type="match status" value="1"/>
</dbReference>
<comment type="function">
    <text evidence="16">Catalyzes the ATP- as well as the pyrophosphate-dependent phosphorylation of a specific serine residue in HPr, a phosphocarrier protein of the phosphoenolpyruvate-dependent sugar phosphotransferase system (PTS). HprK/P also catalyzes the pyrophosphate-producing, inorganic phosphate-dependent dephosphorylation (phosphorolysis) of seryl-phosphorylated HPr (P-Ser-HPr). The two antagonistic activities of HprK/P are regulated by several intracellular metabolites, which change their concentration in response to the absence or presence of rapidly metabolisable carbon sources (glucose, fructose, etc.) in the growth medium. Therefore, by controlling the phosphorylation state of HPr, HPrK/P is a sensor enzyme that plays a major role in the regulation of carbon metabolism and sugar transport: it mediates carbon catabolite repression (CCR), and regulates PTS-catalyzed carbohydrate uptake and inducer exclusion.</text>
</comment>
<keyword evidence="5 16" id="KW-0723">Serine/threonine-protein kinase</keyword>
<evidence type="ECO:0000256" key="6">
    <source>
        <dbReference type="ARBA" id="ARBA00022679"/>
    </source>
</evidence>
<keyword evidence="13 16" id="KW-0119">Carbohydrate metabolism</keyword>
<dbReference type="GO" id="GO:0004674">
    <property type="term" value="F:protein serine/threonine kinase activity"/>
    <property type="evidence" value="ECO:0007669"/>
    <property type="project" value="UniProtKB-KW"/>
</dbReference>
<dbReference type="InterPro" id="IPR003755">
    <property type="entry name" value="HPr(Ser)_kin/Pase"/>
</dbReference>
<evidence type="ECO:0000313" key="19">
    <source>
        <dbReference type="EMBL" id="EFR31735.1"/>
    </source>
</evidence>
<keyword evidence="20" id="KW-1185">Reference proteome</keyword>
<dbReference type="RefSeq" id="WP_006417867.1">
    <property type="nucleotide sequence ID" value="NZ_AENN01000006.1"/>
</dbReference>
<evidence type="ECO:0000256" key="13">
    <source>
        <dbReference type="ARBA" id="ARBA00023277"/>
    </source>
</evidence>
<dbReference type="GO" id="GO:0000155">
    <property type="term" value="F:phosphorelay sensor kinase activity"/>
    <property type="evidence" value="ECO:0007669"/>
    <property type="project" value="InterPro"/>
</dbReference>
<dbReference type="EMBL" id="AENN01000006">
    <property type="protein sequence ID" value="EFR31735.1"/>
    <property type="molecule type" value="Genomic_DNA"/>
</dbReference>
<comment type="catalytic activity">
    <reaction evidence="1 16">
        <text>[HPr protein]-L-serine + ATP = [HPr protein]-O-phospho-L-serine + ADP + H(+)</text>
        <dbReference type="Rhea" id="RHEA:46600"/>
        <dbReference type="Rhea" id="RHEA-COMP:11602"/>
        <dbReference type="Rhea" id="RHEA-COMP:11603"/>
        <dbReference type="ChEBI" id="CHEBI:15378"/>
        <dbReference type="ChEBI" id="CHEBI:29999"/>
        <dbReference type="ChEBI" id="CHEBI:30616"/>
        <dbReference type="ChEBI" id="CHEBI:83421"/>
        <dbReference type="ChEBI" id="CHEBI:456216"/>
    </reaction>
</comment>
<dbReference type="Pfam" id="PF07475">
    <property type="entry name" value="Hpr_kinase_C"/>
    <property type="match status" value="1"/>
</dbReference>
<evidence type="ECO:0000256" key="8">
    <source>
        <dbReference type="ARBA" id="ARBA00022741"/>
    </source>
</evidence>